<comment type="similarity">
    <text evidence="10">Belongs to the methyl-accepting chemotaxis (MCP) protein family.</text>
</comment>
<dbReference type="CDD" id="cd11386">
    <property type="entry name" value="MCP_signal"/>
    <property type="match status" value="1"/>
</dbReference>
<dbReference type="GO" id="GO:0005886">
    <property type="term" value="C:plasma membrane"/>
    <property type="evidence" value="ECO:0007669"/>
    <property type="project" value="UniProtKB-SubCell"/>
</dbReference>
<feature type="domain" description="PAS" evidence="14">
    <location>
        <begin position="19"/>
        <end position="54"/>
    </location>
</feature>
<name>A0A917N790_9GAMM</name>
<dbReference type="PROSITE" id="PS50192">
    <property type="entry name" value="T_SNARE"/>
    <property type="match status" value="1"/>
</dbReference>
<keyword evidence="9 11" id="KW-0807">Transducer</keyword>
<dbReference type="InterPro" id="IPR004089">
    <property type="entry name" value="MCPsignal_dom"/>
</dbReference>
<dbReference type="SMART" id="SM00091">
    <property type="entry name" value="PAS"/>
    <property type="match status" value="1"/>
</dbReference>
<dbReference type="InterPro" id="IPR025991">
    <property type="entry name" value="Chemoreceptor_zinc-bind_dom"/>
</dbReference>
<dbReference type="GO" id="GO:0052131">
    <property type="term" value="P:positive aerotaxis"/>
    <property type="evidence" value="ECO:0007669"/>
    <property type="project" value="UniProtKB-ARBA"/>
</dbReference>
<dbReference type="FunFam" id="1.10.287.950:FF:000001">
    <property type="entry name" value="Methyl-accepting chemotaxis sensory transducer"/>
    <property type="match status" value="1"/>
</dbReference>
<dbReference type="EMBL" id="BMPZ01000002">
    <property type="protein sequence ID" value="GGI73723.1"/>
    <property type="molecule type" value="Genomic_DNA"/>
</dbReference>
<evidence type="ECO:0000259" key="16">
    <source>
        <dbReference type="PROSITE" id="PS50885"/>
    </source>
</evidence>
<keyword evidence="17" id="KW-0675">Receptor</keyword>
<dbReference type="AlphaFoldDB" id="A0A917N790"/>
<keyword evidence="2" id="KW-1003">Cell membrane</keyword>
<dbReference type="CDD" id="cd00130">
    <property type="entry name" value="PAS"/>
    <property type="match status" value="1"/>
</dbReference>
<dbReference type="SUPFAM" id="SSF55785">
    <property type="entry name" value="PYP-like sensor domain (PAS domain)"/>
    <property type="match status" value="1"/>
</dbReference>
<dbReference type="FunFam" id="3.30.450.20:FF:000046">
    <property type="entry name" value="Aerotaxis sensor receptor"/>
    <property type="match status" value="1"/>
</dbReference>
<dbReference type="SUPFAM" id="SSF58104">
    <property type="entry name" value="Methyl-accepting chemotaxis protein (MCP) signaling domain"/>
    <property type="match status" value="1"/>
</dbReference>
<dbReference type="PANTHER" id="PTHR32089:SF112">
    <property type="entry name" value="LYSOZYME-LIKE PROTEIN-RELATED"/>
    <property type="match status" value="1"/>
</dbReference>
<evidence type="ECO:0000256" key="12">
    <source>
        <dbReference type="SAM" id="Phobius"/>
    </source>
</evidence>
<dbReference type="InterPro" id="IPR035965">
    <property type="entry name" value="PAS-like_dom_sf"/>
</dbReference>
<feature type="transmembrane region" description="Helical" evidence="12">
    <location>
        <begin position="148"/>
        <end position="166"/>
    </location>
</feature>
<dbReference type="InterPro" id="IPR000014">
    <property type="entry name" value="PAS"/>
</dbReference>
<proteinExistence type="inferred from homology"/>
<dbReference type="Gene3D" id="1.20.120.30">
    <property type="entry name" value="Aspartate receptor, ligand-binding domain"/>
    <property type="match status" value="1"/>
</dbReference>
<evidence type="ECO:0000256" key="10">
    <source>
        <dbReference type="ARBA" id="ARBA00029447"/>
    </source>
</evidence>
<dbReference type="CDD" id="cd06225">
    <property type="entry name" value="HAMP"/>
    <property type="match status" value="1"/>
</dbReference>
<dbReference type="Pfam" id="PF08447">
    <property type="entry name" value="PAS_3"/>
    <property type="match status" value="1"/>
</dbReference>
<dbReference type="InterPro" id="IPR013655">
    <property type="entry name" value="PAS_fold_3"/>
</dbReference>
<dbReference type="Pfam" id="PF00672">
    <property type="entry name" value="HAMP"/>
    <property type="match status" value="1"/>
</dbReference>
<evidence type="ECO:0000256" key="9">
    <source>
        <dbReference type="ARBA" id="ARBA00023224"/>
    </source>
</evidence>
<feature type="domain" description="HAMP" evidence="16">
    <location>
        <begin position="193"/>
        <end position="245"/>
    </location>
</feature>
<dbReference type="SMART" id="SM00304">
    <property type="entry name" value="HAMP"/>
    <property type="match status" value="1"/>
</dbReference>
<comment type="subcellular location">
    <subcellularLocation>
        <location evidence="1">Cell inner membrane</location>
        <topology evidence="1">Multi-pass membrane protein</topology>
    </subcellularLocation>
</comment>
<organism evidence="17 18">
    <name type="scientific">Shewanella gelidii</name>
    <dbReference type="NCBI Taxonomy" id="1642821"/>
    <lineage>
        <taxon>Bacteria</taxon>
        <taxon>Pseudomonadati</taxon>
        <taxon>Pseudomonadota</taxon>
        <taxon>Gammaproteobacteria</taxon>
        <taxon>Alteromonadales</taxon>
        <taxon>Shewanellaceae</taxon>
        <taxon>Shewanella</taxon>
    </lineage>
</organism>
<keyword evidence="6 12" id="KW-0812">Transmembrane</keyword>
<feature type="domain" description="T-SNARE coiled-coil homology" evidence="15">
    <location>
        <begin position="437"/>
        <end position="499"/>
    </location>
</feature>
<feature type="domain" description="Methyl-accepting transducer" evidence="13">
    <location>
        <begin position="250"/>
        <end position="486"/>
    </location>
</feature>
<evidence type="ECO:0000259" key="13">
    <source>
        <dbReference type="PROSITE" id="PS50111"/>
    </source>
</evidence>
<keyword evidence="18" id="KW-1185">Reference proteome</keyword>
<gene>
    <name evidence="17" type="primary">aer</name>
    <name evidence="17" type="ORF">GCM10009332_09070</name>
</gene>
<evidence type="ECO:0000259" key="14">
    <source>
        <dbReference type="PROSITE" id="PS50112"/>
    </source>
</evidence>
<dbReference type="Gene3D" id="3.30.450.20">
    <property type="entry name" value="PAS domain"/>
    <property type="match status" value="1"/>
</dbReference>
<evidence type="ECO:0000256" key="2">
    <source>
        <dbReference type="ARBA" id="ARBA00022475"/>
    </source>
</evidence>
<dbReference type="SMART" id="SM00283">
    <property type="entry name" value="MA"/>
    <property type="match status" value="1"/>
</dbReference>
<evidence type="ECO:0000256" key="6">
    <source>
        <dbReference type="ARBA" id="ARBA00022692"/>
    </source>
</evidence>
<evidence type="ECO:0000259" key="15">
    <source>
        <dbReference type="PROSITE" id="PS50192"/>
    </source>
</evidence>
<dbReference type="PROSITE" id="PS50111">
    <property type="entry name" value="CHEMOTAXIS_TRANSDUC_2"/>
    <property type="match status" value="1"/>
</dbReference>
<dbReference type="RefSeq" id="WP_188918320.1">
    <property type="nucleotide sequence ID" value="NZ_BMPZ01000002.1"/>
</dbReference>
<keyword evidence="7 12" id="KW-1133">Transmembrane helix</keyword>
<dbReference type="Pfam" id="PF00015">
    <property type="entry name" value="MCPsignal"/>
    <property type="match status" value="1"/>
</dbReference>
<dbReference type="GO" id="GO:0007165">
    <property type="term" value="P:signal transduction"/>
    <property type="evidence" value="ECO:0007669"/>
    <property type="project" value="UniProtKB-KW"/>
</dbReference>
<evidence type="ECO:0000256" key="7">
    <source>
        <dbReference type="ARBA" id="ARBA00022989"/>
    </source>
</evidence>
<evidence type="ECO:0000313" key="18">
    <source>
        <dbReference type="Proteomes" id="UP000613743"/>
    </source>
</evidence>
<evidence type="ECO:0000256" key="3">
    <source>
        <dbReference type="ARBA" id="ARBA00022481"/>
    </source>
</evidence>
<dbReference type="InterPro" id="IPR000727">
    <property type="entry name" value="T_SNARE_dom"/>
</dbReference>
<evidence type="ECO:0000256" key="5">
    <source>
        <dbReference type="ARBA" id="ARBA00022519"/>
    </source>
</evidence>
<feature type="transmembrane region" description="Helical" evidence="12">
    <location>
        <begin position="172"/>
        <end position="191"/>
    </location>
</feature>
<reference evidence="17" key="2">
    <citation type="submission" date="2020-09" db="EMBL/GenBank/DDBJ databases">
        <authorList>
            <person name="Sun Q."/>
            <person name="Ohkuma M."/>
        </authorList>
    </citation>
    <scope>NUCLEOTIDE SEQUENCE</scope>
    <source>
        <strain evidence="17">JCM 30804</strain>
    </source>
</reference>
<dbReference type="PROSITE" id="PS50885">
    <property type="entry name" value="HAMP"/>
    <property type="match status" value="1"/>
</dbReference>
<sequence length="641" mass="70427">MSQKERVFSEGATLVSTTDLKGVIQYCNKDFIEISGYSEGELLNQNHSIVRHPDMPPAAFADLWSTIKADKPWQGLVKNRCKNGDYYWVEAYVTPVFHGGKKVGYQSVRSCPTRQQVAEAEALYKKMKTDRQMTLPHPSFWQTLSLKYQVNIILALVLAIAVLSQFTESSMGLIVANTVILTLLALIFWVVNFRIVKPLENLTALVRQVASGDLTESIRNPRKDEVGESFMAVKILQSRLKTVIGRFNESAQSLVVATDVLSEANFQTQTGMQKQHAETELVATAMTEMGATVAEVASNTASTSEQTADAERMAQEGQTVVSQTCEAIKSLAEDVSSTAKTVNDLAVDSDKIRNITDTISAIAEQTNLLALNAAIEAARAGEQGRGFAVVADEVRTLASRTQGATVEIREMIENLHGGITGAVASMEKGLENANDSVERIQDTESTFNQIASSVVSINDMNAQIATAAEEQSSVAEEMNANILEISNLSNRTTGNAEQLKTKISSLVDMAQSLQIQLRQYDLGQSALEFDFEGAKSAHLAWKTKVRAFLQGDTQAITKAQACSHRECKLGLWYYSEGQKKYGKSTYFQQIEGPHARLHQIVKEVLVAQEEGENKKAQALYDELEPLSDEIVELLDKTEKSS</sequence>
<keyword evidence="5" id="KW-0997">Cell inner membrane</keyword>
<keyword evidence="3" id="KW-0488">Methylation</keyword>
<dbReference type="InterPro" id="IPR003660">
    <property type="entry name" value="HAMP_dom"/>
</dbReference>
<evidence type="ECO:0000256" key="1">
    <source>
        <dbReference type="ARBA" id="ARBA00004429"/>
    </source>
</evidence>
<reference evidence="17" key="1">
    <citation type="journal article" date="2014" name="Int. J. Syst. Evol. Microbiol.">
        <title>Complete genome sequence of Corynebacterium casei LMG S-19264T (=DSM 44701T), isolated from a smear-ripened cheese.</title>
        <authorList>
            <consortium name="US DOE Joint Genome Institute (JGI-PGF)"/>
            <person name="Walter F."/>
            <person name="Albersmeier A."/>
            <person name="Kalinowski J."/>
            <person name="Ruckert C."/>
        </authorList>
    </citation>
    <scope>NUCLEOTIDE SEQUENCE</scope>
    <source>
        <strain evidence="17">JCM 30804</strain>
    </source>
</reference>
<evidence type="ECO:0000256" key="11">
    <source>
        <dbReference type="PROSITE-ProRule" id="PRU00284"/>
    </source>
</evidence>
<dbReference type="Proteomes" id="UP000613743">
    <property type="component" value="Unassembled WGS sequence"/>
</dbReference>
<dbReference type="Gene3D" id="1.10.287.950">
    <property type="entry name" value="Methyl-accepting chemotaxis protein"/>
    <property type="match status" value="1"/>
</dbReference>
<keyword evidence="4" id="KW-0145">Chemotaxis</keyword>
<evidence type="ECO:0000256" key="8">
    <source>
        <dbReference type="ARBA" id="ARBA00023136"/>
    </source>
</evidence>
<dbReference type="PANTHER" id="PTHR32089">
    <property type="entry name" value="METHYL-ACCEPTING CHEMOTAXIS PROTEIN MCPB"/>
    <property type="match status" value="1"/>
</dbReference>
<protein>
    <submittedName>
        <fullName evidence="17">Aerotaxis receptor Aer</fullName>
    </submittedName>
</protein>
<dbReference type="PROSITE" id="PS50112">
    <property type="entry name" value="PAS"/>
    <property type="match status" value="1"/>
</dbReference>
<evidence type="ECO:0000313" key="17">
    <source>
        <dbReference type="EMBL" id="GGI73723.1"/>
    </source>
</evidence>
<accession>A0A917N790</accession>
<dbReference type="NCBIfam" id="TIGR00229">
    <property type="entry name" value="sensory_box"/>
    <property type="match status" value="1"/>
</dbReference>
<comment type="caution">
    <text evidence="17">The sequence shown here is derived from an EMBL/GenBank/DDBJ whole genome shotgun (WGS) entry which is preliminary data.</text>
</comment>
<evidence type="ECO:0000256" key="4">
    <source>
        <dbReference type="ARBA" id="ARBA00022500"/>
    </source>
</evidence>
<keyword evidence="8 12" id="KW-0472">Membrane</keyword>
<dbReference type="Pfam" id="PF13682">
    <property type="entry name" value="CZB"/>
    <property type="match status" value="1"/>
</dbReference>